<evidence type="ECO:0000313" key="2">
    <source>
        <dbReference type="EMBL" id="RQP23114.1"/>
    </source>
</evidence>
<sequence>MKPMANKAARWLLHSLAATVPLLASAQAAETAAKPPSKGDHVVYRDEGGHEWCVTVMLLDTGVDSRPWAWVTFRDNPQRMEHAPLDTLGRACPAGGG</sequence>
<accession>A0A3N7HLY4</accession>
<comment type="caution">
    <text evidence="2">The sequence shown here is derived from an EMBL/GenBank/DDBJ whole genome shotgun (WGS) entry which is preliminary data.</text>
</comment>
<name>A0A3N7HLY4_9BURK</name>
<reference evidence="2 3" key="1">
    <citation type="submission" date="2018-08" db="EMBL/GenBank/DDBJ databases">
        <authorList>
            <person name="Khan S.A."/>
            <person name="Jeon C.O."/>
            <person name="Chun B.H."/>
            <person name="Jeong S.E."/>
        </authorList>
    </citation>
    <scope>NUCLEOTIDE SEQUENCE [LARGE SCALE GENOMIC DNA]</scope>
    <source>
        <strain evidence="2 3">S-16</strain>
    </source>
</reference>
<feature type="signal peptide" evidence="1">
    <location>
        <begin position="1"/>
        <end position="28"/>
    </location>
</feature>
<dbReference type="RefSeq" id="WP_124541858.1">
    <property type="nucleotide sequence ID" value="NZ_QUSW01000005.1"/>
</dbReference>
<gene>
    <name evidence="2" type="ORF">DZC73_18510</name>
</gene>
<organism evidence="2 3">
    <name type="scientific">Piscinibacter terrae</name>
    <dbReference type="NCBI Taxonomy" id="2496871"/>
    <lineage>
        <taxon>Bacteria</taxon>
        <taxon>Pseudomonadati</taxon>
        <taxon>Pseudomonadota</taxon>
        <taxon>Betaproteobacteria</taxon>
        <taxon>Burkholderiales</taxon>
        <taxon>Sphaerotilaceae</taxon>
        <taxon>Piscinibacter</taxon>
    </lineage>
</organism>
<feature type="chain" id="PRO_5018205034" evidence="1">
    <location>
        <begin position="29"/>
        <end position="97"/>
    </location>
</feature>
<reference evidence="2 3" key="2">
    <citation type="submission" date="2018-12" db="EMBL/GenBank/DDBJ databases">
        <title>Rhizobacter gummiphilus sp. nov., a rubber-degrading bacterium isolated from the soil of a botanical garden in Japan.</title>
        <authorList>
            <person name="Shunsuke S.S."/>
        </authorList>
    </citation>
    <scope>NUCLEOTIDE SEQUENCE [LARGE SCALE GENOMIC DNA]</scope>
    <source>
        <strain evidence="2 3">S-16</strain>
    </source>
</reference>
<evidence type="ECO:0000313" key="3">
    <source>
        <dbReference type="Proteomes" id="UP000267464"/>
    </source>
</evidence>
<dbReference type="AlphaFoldDB" id="A0A3N7HLY4"/>
<dbReference type="Proteomes" id="UP000267464">
    <property type="component" value="Unassembled WGS sequence"/>
</dbReference>
<proteinExistence type="predicted"/>
<keyword evidence="1" id="KW-0732">Signal</keyword>
<keyword evidence="3" id="KW-1185">Reference proteome</keyword>
<evidence type="ECO:0000256" key="1">
    <source>
        <dbReference type="SAM" id="SignalP"/>
    </source>
</evidence>
<dbReference type="EMBL" id="QUSW01000005">
    <property type="protein sequence ID" value="RQP23114.1"/>
    <property type="molecule type" value="Genomic_DNA"/>
</dbReference>
<protein>
    <submittedName>
        <fullName evidence="2">Uncharacterized protein</fullName>
    </submittedName>
</protein>